<proteinExistence type="predicted"/>
<gene>
    <name evidence="2" type="ORF">HFRIS_004973</name>
</gene>
<sequence length="107" mass="11798">MASKKLGHTNCPECGHHEAHVKISLDGENKKPYRHCPECYASYHPRNKHQADMLLAKMKASDEPNTLPEPVEPAPTVAPAAPAAPEKEDTEYEMVFGVRVPKKKVAA</sequence>
<dbReference type="AlphaFoldDB" id="A0AAI9N4P5"/>
<organism evidence="2 3">
    <name type="scientific">Herbaspirillum frisingense GSF30</name>
    <dbReference type="NCBI Taxonomy" id="864073"/>
    <lineage>
        <taxon>Bacteria</taxon>
        <taxon>Pseudomonadati</taxon>
        <taxon>Pseudomonadota</taxon>
        <taxon>Betaproteobacteria</taxon>
        <taxon>Burkholderiales</taxon>
        <taxon>Oxalobacteraceae</taxon>
        <taxon>Herbaspirillum</taxon>
    </lineage>
</organism>
<feature type="region of interest" description="Disordered" evidence="1">
    <location>
        <begin position="61"/>
        <end position="89"/>
    </location>
</feature>
<accession>A0AAI9N4P5</accession>
<name>A0AAI9N4P5_9BURK</name>
<evidence type="ECO:0000313" key="2">
    <source>
        <dbReference type="EMBL" id="EOA05783.1"/>
    </source>
</evidence>
<comment type="caution">
    <text evidence="2">The sequence shown here is derived from an EMBL/GenBank/DDBJ whole genome shotgun (WGS) entry which is preliminary data.</text>
</comment>
<dbReference type="Proteomes" id="UP000006772">
    <property type="component" value="Unassembled WGS sequence"/>
</dbReference>
<dbReference type="EMBL" id="AEEC02000005">
    <property type="protein sequence ID" value="EOA05783.1"/>
    <property type="molecule type" value="Genomic_DNA"/>
</dbReference>
<evidence type="ECO:0000256" key="1">
    <source>
        <dbReference type="SAM" id="MobiDB-lite"/>
    </source>
</evidence>
<protein>
    <submittedName>
        <fullName evidence="2">Uncharacterized protein</fullName>
    </submittedName>
</protein>
<evidence type="ECO:0000313" key="3">
    <source>
        <dbReference type="Proteomes" id="UP000006772"/>
    </source>
</evidence>
<feature type="compositionally biased region" description="Low complexity" evidence="1">
    <location>
        <begin position="74"/>
        <end position="84"/>
    </location>
</feature>
<reference evidence="2 3" key="1">
    <citation type="journal article" date="2013" name="Front. Microbiol.">
        <title>The genome of the endophytic bacterium H. frisingense GSF30(T) identifies diverse strategies in the Herbaspirillum genus to interact with plants.</title>
        <authorList>
            <person name="Straub D."/>
            <person name="Rothballer M."/>
            <person name="Hartmann A."/>
            <person name="Ludewig U."/>
        </authorList>
    </citation>
    <scope>NUCLEOTIDE SEQUENCE [LARGE SCALE GENOMIC DNA]</scope>
    <source>
        <strain evidence="2 3">GSF30</strain>
    </source>
</reference>
<dbReference type="RefSeq" id="WP_006462149.1">
    <property type="nucleotide sequence ID" value="NZ_AEEC02000005.1"/>
</dbReference>